<dbReference type="InterPro" id="IPR027417">
    <property type="entry name" value="P-loop_NTPase"/>
</dbReference>
<feature type="domain" description="CobW/HypB/UreG nucleotide-binding" evidence="1">
    <location>
        <begin position="86"/>
        <end position="270"/>
    </location>
</feature>
<dbReference type="EMBL" id="CAEX01004916">
    <property type="protein sequence ID" value="CCD20137.1"/>
    <property type="molecule type" value="Genomic_DNA"/>
</dbReference>
<organism evidence="2 3">
    <name type="scientific">Trypanosoma vivax (strain Y486)</name>
    <dbReference type="NCBI Taxonomy" id="1055687"/>
    <lineage>
        <taxon>Eukaryota</taxon>
        <taxon>Discoba</taxon>
        <taxon>Euglenozoa</taxon>
        <taxon>Kinetoplastea</taxon>
        <taxon>Metakinetoplastina</taxon>
        <taxon>Trypanosomatida</taxon>
        <taxon>Trypanosomatidae</taxon>
        <taxon>Trypanosoma</taxon>
        <taxon>Duttonella</taxon>
    </lineage>
</organism>
<reference evidence="2 3" key="1">
    <citation type="journal article" date="2012" name="Proc. Natl. Acad. Sci. U.S.A.">
        <title>Antigenic diversity is generated by distinct evolutionary mechanisms in African trypanosome species.</title>
        <authorList>
            <person name="Jackson A.P."/>
            <person name="Berry A."/>
            <person name="Aslett M."/>
            <person name="Allison H.C."/>
            <person name="Burton P."/>
            <person name="Vavrova-Anderson J."/>
            <person name="Brown R."/>
            <person name="Browne H."/>
            <person name="Corton N."/>
            <person name="Hauser H."/>
            <person name="Gamble J."/>
            <person name="Gilderthorp R."/>
            <person name="Marcello L."/>
            <person name="McQuillan J."/>
            <person name="Otto T.D."/>
            <person name="Quail M.A."/>
            <person name="Sanders M.J."/>
            <person name="van Tonder A."/>
            <person name="Ginger M.L."/>
            <person name="Field M.C."/>
            <person name="Barry J.D."/>
            <person name="Hertz-Fowler C."/>
            <person name="Berriman M."/>
        </authorList>
    </citation>
    <scope>NUCLEOTIDE SEQUENCE</scope>
    <source>
        <strain evidence="2 3">Y486</strain>
    </source>
</reference>
<evidence type="ECO:0000313" key="3">
    <source>
        <dbReference type="Proteomes" id="UP000009027"/>
    </source>
</evidence>
<dbReference type="CDD" id="cd03112">
    <property type="entry name" value="CobW-like"/>
    <property type="match status" value="1"/>
</dbReference>
<dbReference type="Pfam" id="PF02492">
    <property type="entry name" value="cobW"/>
    <property type="match status" value="1"/>
</dbReference>
<dbReference type="SUPFAM" id="SSF52540">
    <property type="entry name" value="P-loop containing nucleoside triphosphate hydrolases"/>
    <property type="match status" value="1"/>
</dbReference>
<dbReference type="VEuPathDB" id="TriTrypDB:TvY486_0029050"/>
<dbReference type="Proteomes" id="UP000009027">
    <property type="component" value="Unassembled WGS sequence"/>
</dbReference>
<dbReference type="InterPro" id="IPR051316">
    <property type="entry name" value="Zinc-reg_GTPase_activator"/>
</dbReference>
<dbReference type="Gene3D" id="3.40.50.300">
    <property type="entry name" value="P-loop containing nucleotide triphosphate hydrolases"/>
    <property type="match status" value="1"/>
</dbReference>
<name>F9WRF3_TRYVY</name>
<dbReference type="PANTHER" id="PTHR13748:SF31">
    <property type="entry name" value="ZINC-REGULATED GTPASE METALLOPROTEIN ACTIVATOR 1A-RELATED"/>
    <property type="match status" value="1"/>
</dbReference>
<dbReference type="InterPro" id="IPR003495">
    <property type="entry name" value="CobW/HypB/UreG_nucleotide-bd"/>
</dbReference>
<evidence type="ECO:0000259" key="1">
    <source>
        <dbReference type="Pfam" id="PF02492"/>
    </source>
</evidence>
<dbReference type="PANTHER" id="PTHR13748">
    <property type="entry name" value="COBW-RELATED"/>
    <property type="match status" value="1"/>
</dbReference>
<dbReference type="AlphaFoldDB" id="F9WRF3"/>
<evidence type="ECO:0000313" key="2">
    <source>
        <dbReference type="EMBL" id="CCD20137.1"/>
    </source>
</evidence>
<keyword evidence="3" id="KW-1185">Reference proteome</keyword>
<proteinExistence type="predicted"/>
<dbReference type="GO" id="GO:0005737">
    <property type="term" value="C:cytoplasm"/>
    <property type="evidence" value="ECO:0007669"/>
    <property type="project" value="TreeGrafter"/>
</dbReference>
<sequence length="435" mass="48142">MVLMPALASTMAARLVSVLPYLFFIRSYLCLLFCFLLSIRQSNAFTFVAIQEQVPVRPPYTYQATLSVGCEMSDDECPELVSARVPVTILTGFLGSGKTTLLHYVLSAEYSLRIAVIVNEFEFGKSIEKGLTLKSSQKPDDEWLELNNGYMCCTLQTQTVNALEGLIQSKGTFDPVLVETSGLADPAHVAAMFWQDESLCGSLYPSGIITVVDAKNLCKYLSDPDVSAEATRQVLMADRVVLNKCDIATEEEQGAALDAVKRINPVVQVVRSSFSRLENLRDILMLNTTRQAMEPFHLHSLGPSSITAVSLEFFEHSSLLAVHNLKDVDMICMDMLYSEHNPPFEVLWCKAALRLKSEDQYSIVKLLKIRELFDVTLIKGQTLPLGLSRALIIGRRLDDDVLRSIFLQYIVGTAEKSAITPATSDATAVSCQSVQ</sequence>
<gene>
    <name evidence="2" type="ORF">TvY486_0029050</name>
</gene>
<protein>
    <recommendedName>
        <fullName evidence="1">CobW/HypB/UreG nucleotide-binding domain-containing protein</fullName>
    </recommendedName>
</protein>
<accession>F9WRF3</accession>